<organism evidence="1 2">
    <name type="scientific">Chryseobacterium elymi</name>
    <dbReference type="NCBI Taxonomy" id="395936"/>
    <lineage>
        <taxon>Bacteria</taxon>
        <taxon>Pseudomonadati</taxon>
        <taxon>Bacteroidota</taxon>
        <taxon>Flavobacteriia</taxon>
        <taxon>Flavobacteriales</taxon>
        <taxon>Weeksellaceae</taxon>
        <taxon>Chryseobacterium group</taxon>
        <taxon>Chryseobacterium</taxon>
    </lineage>
</organism>
<comment type="caution">
    <text evidence="1">The sequence shown here is derived from an EMBL/GenBank/DDBJ whole genome shotgun (WGS) entry which is preliminary data.</text>
</comment>
<dbReference type="EMBL" id="QNUH01000010">
    <property type="protein sequence ID" value="REC76803.1"/>
    <property type="molecule type" value="Genomic_DNA"/>
</dbReference>
<evidence type="ECO:0008006" key="3">
    <source>
        <dbReference type="Google" id="ProtNLM"/>
    </source>
</evidence>
<dbReference type="RefSeq" id="WP_116012463.1">
    <property type="nucleotide sequence ID" value="NZ_QNUH01000010.1"/>
</dbReference>
<evidence type="ECO:0000313" key="2">
    <source>
        <dbReference type="Proteomes" id="UP000257030"/>
    </source>
</evidence>
<dbReference type="Proteomes" id="UP000257030">
    <property type="component" value="Unassembled WGS sequence"/>
</dbReference>
<keyword evidence="2" id="KW-1185">Reference proteome</keyword>
<gene>
    <name evidence="1" type="ORF">DRF60_12995</name>
</gene>
<reference evidence="1 2" key="1">
    <citation type="journal article" date="2010" name="Syst. Appl. Microbiol.">
        <title>Four new species of Chryseobacterium from the rhizosphere of coastal sand dune plants, Chryseobacterium elymi sp. nov., Chryseobacterium hagamense sp. nov., Chryseobacterium lathyri sp. nov. and Chryseobacterium rhizosphaerae sp. nov.</title>
        <authorList>
            <person name="Cho S.H."/>
            <person name="Lee K.S."/>
            <person name="Shin D.S."/>
            <person name="Han J.H."/>
            <person name="Park K.S."/>
            <person name="Lee C.H."/>
            <person name="Park K.H."/>
            <person name="Kim S.B."/>
        </authorList>
    </citation>
    <scope>NUCLEOTIDE SEQUENCE [LARGE SCALE GENOMIC DNA]</scope>
    <source>
        <strain evidence="1 2">KCTC 22547</strain>
    </source>
</reference>
<sequence length="72" mass="7842">MRKRMNFSGTKLTREELKLMKAGNGAASIDGHLNPTGGSCGQPPKDKQSLEYCAWLECTNRLQNGTISISCP</sequence>
<dbReference type="AlphaFoldDB" id="A0A3D9DFP2"/>
<proteinExistence type="predicted"/>
<accession>A0A3D9DFP2</accession>
<evidence type="ECO:0000313" key="1">
    <source>
        <dbReference type="EMBL" id="REC76803.1"/>
    </source>
</evidence>
<protein>
    <recommendedName>
        <fullName evidence="3">Bacteriocin</fullName>
    </recommendedName>
</protein>
<name>A0A3D9DFP2_9FLAO</name>